<protein>
    <submittedName>
        <fullName evidence="3">Pyridoxal phosphate enzyme, YggS family</fullName>
    </submittedName>
</protein>
<dbReference type="InterPro" id="IPR001608">
    <property type="entry name" value="Ala_racemase_N"/>
</dbReference>
<evidence type="ECO:0000259" key="2">
    <source>
        <dbReference type="Pfam" id="PF01168"/>
    </source>
</evidence>
<name>A0A0E3LH94_9EURY</name>
<dbReference type="RefSeq" id="WP_048120190.1">
    <property type="nucleotide sequence ID" value="NZ_CP009520.1"/>
</dbReference>
<dbReference type="NCBIfam" id="TIGR00044">
    <property type="entry name" value="YggS family pyridoxal phosphate-dependent enzyme"/>
    <property type="match status" value="1"/>
</dbReference>
<dbReference type="Proteomes" id="UP000033096">
    <property type="component" value="Chromosome"/>
</dbReference>
<organism evidence="3 4">
    <name type="scientific">Methanosarcina vacuolata Z-761</name>
    <dbReference type="NCBI Taxonomy" id="1434123"/>
    <lineage>
        <taxon>Archaea</taxon>
        <taxon>Methanobacteriati</taxon>
        <taxon>Methanobacteriota</taxon>
        <taxon>Stenosarchaea group</taxon>
        <taxon>Methanomicrobia</taxon>
        <taxon>Methanosarcinales</taxon>
        <taxon>Methanosarcinaceae</taxon>
        <taxon>Methanosarcina</taxon>
    </lineage>
</organism>
<gene>
    <name evidence="3" type="ORF">MSVAZ_1607</name>
</gene>
<dbReference type="InterPro" id="IPR029066">
    <property type="entry name" value="PLP-binding_barrel"/>
</dbReference>
<dbReference type="PANTHER" id="PTHR10146">
    <property type="entry name" value="PROLINE SYNTHETASE CO-TRANSCRIBED BACTERIAL HOMOLOG PROTEIN"/>
    <property type="match status" value="1"/>
</dbReference>
<feature type="domain" description="Alanine racemase N-terminal" evidence="2">
    <location>
        <begin position="2"/>
        <end position="208"/>
    </location>
</feature>
<dbReference type="AlphaFoldDB" id="A0A0E3LH94"/>
<dbReference type="STRING" id="1434123.MSVAZ_1607"/>
<dbReference type="GeneID" id="24810043"/>
<reference evidence="3 4" key="1">
    <citation type="submission" date="2014-07" db="EMBL/GenBank/DDBJ databases">
        <title>Methanogenic archaea and the global carbon cycle.</title>
        <authorList>
            <person name="Henriksen J.R."/>
            <person name="Luke J."/>
            <person name="Reinhart S."/>
            <person name="Benedict M.N."/>
            <person name="Youngblut N.D."/>
            <person name="Metcalf M.E."/>
            <person name="Whitaker R.J."/>
            <person name="Metcalf W.W."/>
        </authorList>
    </citation>
    <scope>NUCLEOTIDE SEQUENCE [LARGE SCALE GENOMIC DNA]</scope>
    <source>
        <strain evidence="3 4">Z-761</strain>
    </source>
</reference>
<dbReference type="InterPro" id="IPR011078">
    <property type="entry name" value="PyrdxlP_homeostasis"/>
</dbReference>
<dbReference type="Gene3D" id="3.20.20.10">
    <property type="entry name" value="Alanine racemase"/>
    <property type="match status" value="1"/>
</dbReference>
<dbReference type="PANTHER" id="PTHR10146:SF14">
    <property type="entry name" value="PYRIDOXAL PHOSPHATE HOMEOSTASIS PROTEIN"/>
    <property type="match status" value="1"/>
</dbReference>
<accession>A0A0E3LH94</accession>
<dbReference type="CDD" id="cd00635">
    <property type="entry name" value="PLPDE_III_YBL036c_like"/>
    <property type="match status" value="1"/>
</dbReference>
<evidence type="ECO:0000313" key="4">
    <source>
        <dbReference type="Proteomes" id="UP000033096"/>
    </source>
</evidence>
<dbReference type="EMBL" id="CP009520">
    <property type="protein sequence ID" value="AKB43876.1"/>
    <property type="molecule type" value="Genomic_DNA"/>
</dbReference>
<keyword evidence="4" id="KW-1185">Reference proteome</keyword>
<keyword evidence="1" id="KW-0663">Pyridoxal phosphate</keyword>
<dbReference type="PIRSF" id="PIRSF004848">
    <property type="entry name" value="YBL036c_PLPDEIII"/>
    <property type="match status" value="1"/>
</dbReference>
<dbReference type="HOGENOM" id="CLU_059988_1_0_2"/>
<dbReference type="KEGG" id="mvc:MSVAZ_1607"/>
<proteinExistence type="predicted"/>
<sequence>MIEDNVKELFKMIPSDVTLVAAVKYASKIQIDEAIKVGVTDIGFNHYQQMKDLAPYLPPEIKTHFIGTLQLNKAKKVVNLNPYVIESVDSYELAEKINNAAKEKKRVQKILIQMKTDEKKHTGLDPGDLLKLIDQISTLEYLSFEGLMTIPPKNEDPEDSRKYFKELKDLKDKAEKHLKKHLQYLSMGMTDDYQIAIEEGASIVRVGRKIFDVL</sequence>
<dbReference type="PATRIC" id="fig|1434123.4.peg.1937"/>
<dbReference type="SUPFAM" id="SSF51419">
    <property type="entry name" value="PLP-binding barrel"/>
    <property type="match status" value="1"/>
</dbReference>
<dbReference type="GO" id="GO:0030170">
    <property type="term" value="F:pyridoxal phosphate binding"/>
    <property type="evidence" value="ECO:0007669"/>
    <property type="project" value="InterPro"/>
</dbReference>
<evidence type="ECO:0000256" key="1">
    <source>
        <dbReference type="ARBA" id="ARBA00022898"/>
    </source>
</evidence>
<dbReference type="Pfam" id="PF01168">
    <property type="entry name" value="Ala_racemase_N"/>
    <property type="match status" value="1"/>
</dbReference>
<evidence type="ECO:0000313" key="3">
    <source>
        <dbReference type="EMBL" id="AKB43876.1"/>
    </source>
</evidence>